<feature type="domain" description="Lipid/polyisoprenoid-binding YceI-like" evidence="1">
    <location>
        <begin position="24"/>
        <end position="182"/>
    </location>
</feature>
<dbReference type="Proteomes" id="UP001597480">
    <property type="component" value="Unassembled WGS sequence"/>
</dbReference>
<dbReference type="Gene3D" id="2.40.128.110">
    <property type="entry name" value="Lipid/polyisoprenoid-binding, YceI-like"/>
    <property type="match status" value="1"/>
</dbReference>
<evidence type="ECO:0000259" key="1">
    <source>
        <dbReference type="SMART" id="SM00867"/>
    </source>
</evidence>
<dbReference type="Pfam" id="PF04264">
    <property type="entry name" value="YceI"/>
    <property type="match status" value="1"/>
</dbReference>
<dbReference type="SMART" id="SM00867">
    <property type="entry name" value="YceI"/>
    <property type="match status" value="1"/>
</dbReference>
<keyword evidence="3" id="KW-1185">Reference proteome</keyword>
<evidence type="ECO:0000313" key="3">
    <source>
        <dbReference type="Proteomes" id="UP001597480"/>
    </source>
</evidence>
<gene>
    <name evidence="2" type="ORF">ACFSR3_09250</name>
</gene>
<comment type="caution">
    <text evidence="2">The sequence shown here is derived from an EMBL/GenBank/DDBJ whole genome shotgun (WGS) entry which is preliminary data.</text>
</comment>
<accession>A0ABW5NTS6</accession>
<proteinExistence type="predicted"/>
<reference evidence="3" key="1">
    <citation type="journal article" date="2019" name="Int. J. Syst. Evol. Microbiol.">
        <title>The Global Catalogue of Microorganisms (GCM) 10K type strain sequencing project: providing services to taxonomists for standard genome sequencing and annotation.</title>
        <authorList>
            <consortium name="The Broad Institute Genomics Platform"/>
            <consortium name="The Broad Institute Genome Sequencing Center for Infectious Disease"/>
            <person name="Wu L."/>
            <person name="Ma J."/>
        </authorList>
    </citation>
    <scope>NUCLEOTIDE SEQUENCE [LARGE SCALE GENOMIC DNA]</scope>
    <source>
        <strain evidence="3">KCTC 42107</strain>
    </source>
</reference>
<sequence length="183" mass="20110">MNRYLEIMICIACLLLSAVIYGQKYSTRSGNLKFEASMPSFEEVAAENKTASAVLEPAKGDFAVLALMKGFRFKVALMEEHFNENYVESDKYPKATFTGKVEGLDVSKLTAEPKTYPISGDLTLHGKTKKITDNAKISKSGDKIVIVGSFTVKPAEFNIEIPKLVSGKISDKVEITYNLALAK</sequence>
<dbReference type="InterPro" id="IPR036761">
    <property type="entry name" value="TTHA0802/YceI-like_sf"/>
</dbReference>
<dbReference type="PANTHER" id="PTHR34406">
    <property type="entry name" value="PROTEIN YCEI"/>
    <property type="match status" value="1"/>
</dbReference>
<dbReference type="SUPFAM" id="SSF101874">
    <property type="entry name" value="YceI-like"/>
    <property type="match status" value="1"/>
</dbReference>
<dbReference type="RefSeq" id="WP_379820718.1">
    <property type="nucleotide sequence ID" value="NZ_JBHUMD010000017.1"/>
</dbReference>
<organism evidence="2 3">
    <name type="scientific">Flavobacterium suzhouense</name>
    <dbReference type="NCBI Taxonomy" id="1529638"/>
    <lineage>
        <taxon>Bacteria</taxon>
        <taxon>Pseudomonadati</taxon>
        <taxon>Bacteroidota</taxon>
        <taxon>Flavobacteriia</taxon>
        <taxon>Flavobacteriales</taxon>
        <taxon>Flavobacteriaceae</taxon>
        <taxon>Flavobacterium</taxon>
    </lineage>
</organism>
<name>A0ABW5NTS6_9FLAO</name>
<dbReference type="InterPro" id="IPR007372">
    <property type="entry name" value="Lipid/polyisoprenoid-bd_YceI"/>
</dbReference>
<evidence type="ECO:0000313" key="2">
    <source>
        <dbReference type="EMBL" id="MFD2602240.1"/>
    </source>
</evidence>
<protein>
    <submittedName>
        <fullName evidence="2">YceI family protein</fullName>
    </submittedName>
</protein>
<dbReference type="EMBL" id="JBHUMD010000017">
    <property type="protein sequence ID" value="MFD2602240.1"/>
    <property type="molecule type" value="Genomic_DNA"/>
</dbReference>
<dbReference type="PANTHER" id="PTHR34406:SF1">
    <property type="entry name" value="PROTEIN YCEI"/>
    <property type="match status" value="1"/>
</dbReference>